<dbReference type="InterPro" id="IPR001789">
    <property type="entry name" value="Sig_transdc_resp-reg_receiver"/>
</dbReference>
<dbReference type="Gene3D" id="3.40.50.2300">
    <property type="match status" value="1"/>
</dbReference>
<evidence type="ECO:0000256" key="2">
    <source>
        <dbReference type="ARBA" id="ARBA00023125"/>
    </source>
</evidence>
<dbReference type="PROSITE" id="PS50043">
    <property type="entry name" value="HTH_LUXR_2"/>
    <property type="match status" value="1"/>
</dbReference>
<dbReference type="PROSITE" id="PS50110">
    <property type="entry name" value="RESPONSE_REGULATORY"/>
    <property type="match status" value="1"/>
</dbReference>
<reference evidence="6 7" key="1">
    <citation type="submission" date="2019-07" db="EMBL/GenBank/DDBJ databases">
        <title>Whole genome shotgun sequence of Adhaeribacter aerolatus NBRC 106133.</title>
        <authorList>
            <person name="Hosoyama A."/>
            <person name="Uohara A."/>
            <person name="Ohji S."/>
            <person name="Ichikawa N."/>
        </authorList>
    </citation>
    <scope>NUCLEOTIDE SEQUENCE [LARGE SCALE GENOMIC DNA]</scope>
    <source>
        <strain evidence="6 7">NBRC 106133</strain>
    </source>
</reference>
<sequence>MQEKELIKVILVDDHTIIRDGIKALLRDNDGVRVVGEASNGKELVNLLPTLEADVILMDINMPEMDGFEATNYLREKFPDVKVLVLSMLDHESYISKVFEAGATGYLLKNTGREEMVCAIKIVANGGRYLCSEIGLNLLNKLKTTGFKPAENMEEKQTRDLSQREIEILKLIADGLTNAEIADKIFTSKRTVETHRQNIIEKTKAKNTAALIKYAIGKGIIT</sequence>
<accession>A0A512ATX8</accession>
<evidence type="ECO:0000313" key="7">
    <source>
        <dbReference type="Proteomes" id="UP000321532"/>
    </source>
</evidence>
<dbReference type="GO" id="GO:0006355">
    <property type="term" value="P:regulation of DNA-templated transcription"/>
    <property type="evidence" value="ECO:0007669"/>
    <property type="project" value="InterPro"/>
</dbReference>
<proteinExistence type="predicted"/>
<evidence type="ECO:0000256" key="1">
    <source>
        <dbReference type="ARBA" id="ARBA00022553"/>
    </source>
</evidence>
<keyword evidence="7" id="KW-1185">Reference proteome</keyword>
<dbReference type="SMART" id="SM00421">
    <property type="entry name" value="HTH_LUXR"/>
    <property type="match status" value="1"/>
</dbReference>
<dbReference type="InterPro" id="IPR058245">
    <property type="entry name" value="NreC/VraR/RcsB-like_REC"/>
</dbReference>
<evidence type="ECO:0000256" key="3">
    <source>
        <dbReference type="PROSITE-ProRule" id="PRU00169"/>
    </source>
</evidence>
<dbReference type="CDD" id="cd17535">
    <property type="entry name" value="REC_NarL-like"/>
    <property type="match status" value="1"/>
</dbReference>
<dbReference type="EMBL" id="BJYS01000004">
    <property type="protein sequence ID" value="GEO03171.1"/>
    <property type="molecule type" value="Genomic_DNA"/>
</dbReference>
<dbReference type="SMART" id="SM00448">
    <property type="entry name" value="REC"/>
    <property type="match status" value="1"/>
</dbReference>
<organism evidence="6 7">
    <name type="scientific">Adhaeribacter aerolatus</name>
    <dbReference type="NCBI Taxonomy" id="670289"/>
    <lineage>
        <taxon>Bacteria</taxon>
        <taxon>Pseudomonadati</taxon>
        <taxon>Bacteroidota</taxon>
        <taxon>Cytophagia</taxon>
        <taxon>Cytophagales</taxon>
        <taxon>Hymenobacteraceae</taxon>
        <taxon>Adhaeribacter</taxon>
    </lineage>
</organism>
<keyword evidence="1 3" id="KW-0597">Phosphoprotein</keyword>
<dbReference type="PANTHER" id="PTHR43214">
    <property type="entry name" value="TWO-COMPONENT RESPONSE REGULATOR"/>
    <property type="match status" value="1"/>
</dbReference>
<dbReference type="InterPro" id="IPR016032">
    <property type="entry name" value="Sig_transdc_resp-reg_C-effctor"/>
</dbReference>
<feature type="domain" description="HTH luxR-type" evidence="4">
    <location>
        <begin position="154"/>
        <end position="219"/>
    </location>
</feature>
<protein>
    <submittedName>
        <fullName evidence="6">DNA-binding response regulator</fullName>
    </submittedName>
</protein>
<dbReference type="PRINTS" id="PR00038">
    <property type="entry name" value="HTHLUXR"/>
</dbReference>
<dbReference type="InterPro" id="IPR011006">
    <property type="entry name" value="CheY-like_superfamily"/>
</dbReference>
<dbReference type="AlphaFoldDB" id="A0A512ATX8"/>
<dbReference type="Pfam" id="PF00072">
    <property type="entry name" value="Response_reg"/>
    <property type="match status" value="1"/>
</dbReference>
<dbReference type="Pfam" id="PF00196">
    <property type="entry name" value="GerE"/>
    <property type="match status" value="1"/>
</dbReference>
<evidence type="ECO:0000259" key="5">
    <source>
        <dbReference type="PROSITE" id="PS50110"/>
    </source>
</evidence>
<dbReference type="SUPFAM" id="SSF52172">
    <property type="entry name" value="CheY-like"/>
    <property type="match status" value="1"/>
</dbReference>
<evidence type="ECO:0000313" key="6">
    <source>
        <dbReference type="EMBL" id="GEO03171.1"/>
    </source>
</evidence>
<dbReference type="Proteomes" id="UP000321532">
    <property type="component" value="Unassembled WGS sequence"/>
</dbReference>
<dbReference type="InterPro" id="IPR039420">
    <property type="entry name" value="WalR-like"/>
</dbReference>
<comment type="caution">
    <text evidence="6">The sequence shown here is derived from an EMBL/GenBank/DDBJ whole genome shotgun (WGS) entry which is preliminary data.</text>
</comment>
<dbReference type="GO" id="GO:0000160">
    <property type="term" value="P:phosphorelay signal transduction system"/>
    <property type="evidence" value="ECO:0007669"/>
    <property type="project" value="InterPro"/>
</dbReference>
<name>A0A512ATX8_9BACT</name>
<dbReference type="InterPro" id="IPR000792">
    <property type="entry name" value="Tscrpt_reg_LuxR_C"/>
</dbReference>
<dbReference type="SUPFAM" id="SSF46894">
    <property type="entry name" value="C-terminal effector domain of the bipartite response regulators"/>
    <property type="match status" value="1"/>
</dbReference>
<dbReference type="GO" id="GO:0003677">
    <property type="term" value="F:DNA binding"/>
    <property type="evidence" value="ECO:0007669"/>
    <property type="project" value="UniProtKB-KW"/>
</dbReference>
<dbReference type="CDD" id="cd06170">
    <property type="entry name" value="LuxR_C_like"/>
    <property type="match status" value="1"/>
</dbReference>
<feature type="modified residue" description="4-aspartylphosphate" evidence="3">
    <location>
        <position position="59"/>
    </location>
</feature>
<feature type="domain" description="Response regulatory" evidence="5">
    <location>
        <begin position="8"/>
        <end position="124"/>
    </location>
</feature>
<gene>
    <name evidence="6" type="ORF">AAE02nite_08350</name>
</gene>
<dbReference type="PANTHER" id="PTHR43214:SF43">
    <property type="entry name" value="TWO-COMPONENT RESPONSE REGULATOR"/>
    <property type="match status" value="1"/>
</dbReference>
<evidence type="ECO:0000259" key="4">
    <source>
        <dbReference type="PROSITE" id="PS50043"/>
    </source>
</evidence>
<keyword evidence="2 6" id="KW-0238">DNA-binding</keyword>